<dbReference type="InterPro" id="IPR000835">
    <property type="entry name" value="HTH_MarR-typ"/>
</dbReference>
<dbReference type="Gene3D" id="1.10.10.10">
    <property type="entry name" value="Winged helix-like DNA-binding domain superfamily/Winged helix DNA-binding domain"/>
    <property type="match status" value="1"/>
</dbReference>
<sequence>MRKVKDVIPNMCSLGKVLSQYTMVAQKSFDFGIGMQLYPAEIHTLSTVERLGGGGVTEIAHESGVTKGAVSQLISKLVKKELCVKEKDPENGARVVIKLTALGKIAVDNHYNFHLEHDRVFLEYLRSMDDEKLQVFDDICRNMNKWMDNYLK</sequence>
<evidence type="ECO:0000313" key="5">
    <source>
        <dbReference type="EMBL" id="SDK90979.1"/>
    </source>
</evidence>
<keyword evidence="1" id="KW-0805">Transcription regulation</keyword>
<dbReference type="GO" id="GO:0003700">
    <property type="term" value="F:DNA-binding transcription factor activity"/>
    <property type="evidence" value="ECO:0007669"/>
    <property type="project" value="InterPro"/>
</dbReference>
<dbReference type="OrthoDB" id="5458121at2"/>
<protein>
    <submittedName>
        <fullName evidence="5">DNA-binding transcriptional regulator, MarR family</fullName>
    </submittedName>
</protein>
<dbReference type="RefSeq" id="WP_092160008.1">
    <property type="nucleotide sequence ID" value="NZ_FNGA01000002.1"/>
</dbReference>
<dbReference type="AlphaFoldDB" id="A0A1G9FRF7"/>
<dbReference type="InterPro" id="IPR052067">
    <property type="entry name" value="Metal_resp_HTH_trans_reg"/>
</dbReference>
<proteinExistence type="predicted"/>
<dbReference type="PANTHER" id="PTHR35790:SF4">
    <property type="entry name" value="HTH-TYPE TRANSCRIPTIONAL REGULATOR PCHR"/>
    <property type="match status" value="1"/>
</dbReference>
<evidence type="ECO:0000313" key="6">
    <source>
        <dbReference type="Proteomes" id="UP000199053"/>
    </source>
</evidence>
<dbReference type="InterPro" id="IPR036390">
    <property type="entry name" value="WH_DNA-bd_sf"/>
</dbReference>
<evidence type="ECO:0000256" key="1">
    <source>
        <dbReference type="ARBA" id="ARBA00023015"/>
    </source>
</evidence>
<dbReference type="GO" id="GO:0003677">
    <property type="term" value="F:DNA binding"/>
    <property type="evidence" value="ECO:0007669"/>
    <property type="project" value="UniProtKB-KW"/>
</dbReference>
<dbReference type="Pfam" id="PF01047">
    <property type="entry name" value="MarR"/>
    <property type="match status" value="1"/>
</dbReference>
<dbReference type="SMART" id="SM00347">
    <property type="entry name" value="HTH_MARR"/>
    <property type="match status" value="1"/>
</dbReference>
<keyword evidence="6" id="KW-1185">Reference proteome</keyword>
<accession>A0A1G9FRF7</accession>
<organism evidence="5 6">
    <name type="scientific">Maridesulfovibrio ferrireducens</name>
    <dbReference type="NCBI Taxonomy" id="246191"/>
    <lineage>
        <taxon>Bacteria</taxon>
        <taxon>Pseudomonadati</taxon>
        <taxon>Thermodesulfobacteriota</taxon>
        <taxon>Desulfovibrionia</taxon>
        <taxon>Desulfovibrionales</taxon>
        <taxon>Desulfovibrionaceae</taxon>
        <taxon>Maridesulfovibrio</taxon>
    </lineage>
</organism>
<dbReference type="EMBL" id="FNGA01000002">
    <property type="protein sequence ID" value="SDK90979.1"/>
    <property type="molecule type" value="Genomic_DNA"/>
</dbReference>
<dbReference type="InterPro" id="IPR036388">
    <property type="entry name" value="WH-like_DNA-bd_sf"/>
</dbReference>
<dbReference type="Proteomes" id="UP000199053">
    <property type="component" value="Unassembled WGS sequence"/>
</dbReference>
<gene>
    <name evidence="5" type="ORF">SAMN05660337_1670</name>
</gene>
<dbReference type="PANTHER" id="PTHR35790">
    <property type="entry name" value="HTH-TYPE TRANSCRIPTIONAL REGULATOR PCHR"/>
    <property type="match status" value="1"/>
</dbReference>
<evidence type="ECO:0000259" key="4">
    <source>
        <dbReference type="SMART" id="SM00347"/>
    </source>
</evidence>
<dbReference type="SUPFAM" id="SSF46785">
    <property type="entry name" value="Winged helix' DNA-binding domain"/>
    <property type="match status" value="1"/>
</dbReference>
<dbReference type="STRING" id="246191.SAMN05660337_1670"/>
<name>A0A1G9FRF7_9BACT</name>
<feature type="domain" description="HTH marR-type" evidence="4">
    <location>
        <begin position="30"/>
        <end position="133"/>
    </location>
</feature>
<reference evidence="6" key="1">
    <citation type="submission" date="2016-10" db="EMBL/GenBank/DDBJ databases">
        <authorList>
            <person name="Varghese N."/>
            <person name="Submissions S."/>
        </authorList>
    </citation>
    <scope>NUCLEOTIDE SEQUENCE [LARGE SCALE GENOMIC DNA]</scope>
    <source>
        <strain evidence="6">DSM 16995</strain>
    </source>
</reference>
<evidence type="ECO:0000256" key="2">
    <source>
        <dbReference type="ARBA" id="ARBA00023125"/>
    </source>
</evidence>
<evidence type="ECO:0000256" key="3">
    <source>
        <dbReference type="ARBA" id="ARBA00023163"/>
    </source>
</evidence>
<keyword evidence="3" id="KW-0804">Transcription</keyword>
<keyword evidence="2 5" id="KW-0238">DNA-binding</keyword>